<name>A0AAJ5YT49_9BASI</name>
<evidence type="ECO:0000256" key="4">
    <source>
        <dbReference type="ARBA" id="ARBA00022816"/>
    </source>
</evidence>
<evidence type="ECO:0000256" key="10">
    <source>
        <dbReference type="ARBA" id="ARBA00029983"/>
    </source>
</evidence>
<evidence type="ECO:0000256" key="1">
    <source>
        <dbReference type="ARBA" id="ARBA00004567"/>
    </source>
</evidence>
<evidence type="ECO:0000256" key="9">
    <source>
        <dbReference type="ARBA" id="ARBA00026227"/>
    </source>
</evidence>
<dbReference type="AlphaFoldDB" id="A0AAJ5YT49"/>
<keyword evidence="5" id="KW-0653">Protein transport</keyword>
<evidence type="ECO:0000256" key="2">
    <source>
        <dbReference type="ARBA" id="ARBA00011056"/>
    </source>
</evidence>
<organism evidence="12 13">
    <name type="scientific">Malassezia yamatoensis</name>
    <dbReference type="NCBI Taxonomy" id="253288"/>
    <lineage>
        <taxon>Eukaryota</taxon>
        <taxon>Fungi</taxon>
        <taxon>Dikarya</taxon>
        <taxon>Basidiomycota</taxon>
        <taxon>Ustilaginomycotina</taxon>
        <taxon>Malasseziomycetes</taxon>
        <taxon>Malasseziales</taxon>
        <taxon>Malasseziaceae</taxon>
        <taxon>Malassezia</taxon>
    </lineage>
</organism>
<evidence type="ECO:0000256" key="8">
    <source>
        <dbReference type="ARBA" id="ARBA00023242"/>
    </source>
</evidence>
<keyword evidence="4" id="KW-0509">mRNA transport</keyword>
<evidence type="ECO:0000256" key="7">
    <source>
        <dbReference type="ARBA" id="ARBA00023132"/>
    </source>
</evidence>
<evidence type="ECO:0000256" key="3">
    <source>
        <dbReference type="ARBA" id="ARBA00022448"/>
    </source>
</evidence>
<evidence type="ECO:0000256" key="5">
    <source>
        <dbReference type="ARBA" id="ARBA00022927"/>
    </source>
</evidence>
<keyword evidence="6" id="KW-0811">Translocation</keyword>
<keyword evidence="8" id="KW-0539">Nucleus</keyword>
<evidence type="ECO:0000256" key="11">
    <source>
        <dbReference type="SAM" id="MobiDB-lite"/>
    </source>
</evidence>
<evidence type="ECO:0000313" key="13">
    <source>
        <dbReference type="Proteomes" id="UP001219567"/>
    </source>
</evidence>
<dbReference type="Proteomes" id="UP001219567">
    <property type="component" value="Chromosome 1"/>
</dbReference>
<feature type="region of interest" description="Disordered" evidence="11">
    <location>
        <begin position="38"/>
        <end position="58"/>
    </location>
</feature>
<dbReference type="PANTHER" id="PTHR12960">
    <property type="entry name" value="GLE-1-RELATED"/>
    <property type="match status" value="1"/>
</dbReference>
<dbReference type="GO" id="GO:0005737">
    <property type="term" value="C:cytoplasm"/>
    <property type="evidence" value="ECO:0007669"/>
    <property type="project" value="TreeGrafter"/>
</dbReference>
<reference evidence="12 13" key="1">
    <citation type="submission" date="2023-03" db="EMBL/GenBank/DDBJ databases">
        <title>Mating type loci evolution in Malassezia.</title>
        <authorList>
            <person name="Coelho M.A."/>
        </authorList>
    </citation>
    <scope>NUCLEOTIDE SEQUENCE [LARGE SCALE GENOMIC DNA]</scope>
    <source>
        <strain evidence="12 13">CBS 9725</strain>
    </source>
</reference>
<dbReference type="GO" id="GO:0016973">
    <property type="term" value="P:poly(A)+ mRNA export from nucleus"/>
    <property type="evidence" value="ECO:0007669"/>
    <property type="project" value="InterPro"/>
</dbReference>
<dbReference type="GO" id="GO:0044614">
    <property type="term" value="C:nuclear pore cytoplasmic filaments"/>
    <property type="evidence" value="ECO:0007669"/>
    <property type="project" value="TreeGrafter"/>
</dbReference>
<keyword evidence="7" id="KW-0906">Nuclear pore complex</keyword>
<evidence type="ECO:0000313" key="12">
    <source>
        <dbReference type="EMBL" id="WFC98765.1"/>
    </source>
</evidence>
<feature type="region of interest" description="Disordered" evidence="11">
    <location>
        <begin position="180"/>
        <end position="238"/>
    </location>
</feature>
<dbReference type="InterPro" id="IPR012476">
    <property type="entry name" value="GLE1"/>
</dbReference>
<keyword evidence="3" id="KW-0813">Transport</keyword>
<comment type="similarity">
    <text evidence="2">Belongs to the GLE1 family.</text>
</comment>
<dbReference type="GO" id="GO:0000822">
    <property type="term" value="F:inositol hexakisphosphate binding"/>
    <property type="evidence" value="ECO:0007669"/>
    <property type="project" value="TreeGrafter"/>
</dbReference>
<dbReference type="PANTHER" id="PTHR12960:SF0">
    <property type="entry name" value="MRNA EXPORT FACTOR GLE1"/>
    <property type="match status" value="1"/>
</dbReference>
<feature type="region of interest" description="Disordered" evidence="11">
    <location>
        <begin position="1"/>
        <end position="25"/>
    </location>
</feature>
<feature type="compositionally biased region" description="Basic and acidic residues" evidence="11">
    <location>
        <begin position="192"/>
        <end position="214"/>
    </location>
</feature>
<feature type="compositionally biased region" description="Basic and acidic residues" evidence="11">
    <location>
        <begin position="224"/>
        <end position="238"/>
    </location>
</feature>
<dbReference type="EMBL" id="CP119943">
    <property type="protein sequence ID" value="WFC98765.1"/>
    <property type="molecule type" value="Genomic_DNA"/>
</dbReference>
<evidence type="ECO:0000256" key="6">
    <source>
        <dbReference type="ARBA" id="ARBA00023010"/>
    </source>
</evidence>
<dbReference type="GO" id="GO:0031369">
    <property type="term" value="F:translation initiation factor binding"/>
    <property type="evidence" value="ECO:0007669"/>
    <property type="project" value="TreeGrafter"/>
</dbReference>
<dbReference type="GO" id="GO:0005543">
    <property type="term" value="F:phospholipid binding"/>
    <property type="evidence" value="ECO:0007669"/>
    <property type="project" value="TreeGrafter"/>
</dbReference>
<proteinExistence type="inferred from homology"/>
<feature type="compositionally biased region" description="Acidic residues" evidence="11">
    <location>
        <begin position="40"/>
        <end position="49"/>
    </location>
</feature>
<dbReference type="InterPro" id="IPR038506">
    <property type="entry name" value="GLE1-like_sf"/>
</dbReference>
<comment type="subcellular location">
    <subcellularLocation>
        <location evidence="1">Nucleus</location>
        <location evidence="1">Nuclear pore complex</location>
    </subcellularLocation>
</comment>
<dbReference type="GO" id="GO:0015031">
    <property type="term" value="P:protein transport"/>
    <property type="evidence" value="ECO:0007669"/>
    <property type="project" value="UniProtKB-KW"/>
</dbReference>
<gene>
    <name evidence="12" type="primary">GLE1</name>
    <name evidence="12" type="ORF">MYAM1_001497</name>
</gene>
<dbReference type="Gene3D" id="1.25.40.510">
    <property type="entry name" value="GLE1-like"/>
    <property type="match status" value="1"/>
</dbReference>
<protein>
    <recommendedName>
        <fullName evidence="9">mRNA export factor GLE1</fullName>
    </recommendedName>
    <alternativeName>
        <fullName evidence="10">Nucleoporin GLE1</fullName>
    </alternativeName>
</protein>
<keyword evidence="13" id="KW-1185">Reference proteome</keyword>
<sequence>MAASLEAPLVHTAPRKGREDAPRMANVARRRPTGRYVYDLSDEDSDEDPVSWRKASNQARVRHTTQDLDILDEQEAHDDRSADLDAVRLANEMDPWELWEASCRRKAWHAIRHQDEARQRSRSFVAHSDDHSVQEIANLLSSFQLQQKENERMERESFNQRNSVLWDGIEQAIRDAEERAASEAQQLANARKKQEQAELEAKQAREKELARIQAEKQAAAQQEARAKAKQEEDEQLAKEQQKLDAMRGGKHLWPVCKEEYNHWQAEMNTIKTEILPTIASNQAWRKQCFAAKRVITPKIGQLTNTKSEIQRITVAINNVLYEAKNAPDQSARRYLYYWIMNHLVKCLIRQAEQEVAARQDTAYPLARVVLGLILLGHSALGDVFMARLVKKCPFVLGYVPEKPHDCDDGTYRKYLGFRTNQEESTQMYVSRLTGIAALYFACLQTSLASVASCIELPSNTSLDQLSKKVPSMLQPSRLWTWQVRSSTPPVAHYWLFPSLWCTFFEIAGVAVQQRYKRQASKLSSLILDQGIQRQQLGPPNEIKDNEVLHAARVRLQLMLEAWRSTNSLVGYASQGRDME</sequence>
<dbReference type="Pfam" id="PF07817">
    <property type="entry name" value="GLE1"/>
    <property type="match status" value="1"/>
</dbReference>
<accession>A0AAJ5YT49</accession>